<dbReference type="RefSeq" id="WP_167081110.1">
    <property type="nucleotide sequence ID" value="NZ_VVIW01000032.1"/>
</dbReference>
<dbReference type="EMBL" id="VVIW01000032">
    <property type="protein sequence ID" value="NHZ44450.1"/>
    <property type="molecule type" value="Genomic_DNA"/>
</dbReference>
<keyword evidence="2" id="KW-1185">Reference proteome</keyword>
<organism evidence="1 2">
    <name type="scientific">Massilia aquatica</name>
    <dbReference type="NCBI Taxonomy" id="2609000"/>
    <lineage>
        <taxon>Bacteria</taxon>
        <taxon>Pseudomonadati</taxon>
        <taxon>Pseudomonadota</taxon>
        <taxon>Betaproteobacteria</taxon>
        <taxon>Burkholderiales</taxon>
        <taxon>Oxalobacteraceae</taxon>
        <taxon>Telluria group</taxon>
        <taxon>Massilia</taxon>
    </lineage>
</organism>
<evidence type="ECO:0000313" key="2">
    <source>
        <dbReference type="Proteomes" id="UP000819052"/>
    </source>
</evidence>
<name>A0ABX0MB96_9BURK</name>
<gene>
    <name evidence="1" type="ORF">F1609_30475</name>
</gene>
<proteinExistence type="predicted"/>
<protein>
    <submittedName>
        <fullName evidence="1">Uncharacterized protein</fullName>
    </submittedName>
</protein>
<reference evidence="1 2" key="1">
    <citation type="submission" date="2019-09" db="EMBL/GenBank/DDBJ databases">
        <title>Taxonomy of Antarctic Massilia spp.: description of Massilia rubra sp. nov., Massilia aquatica sp. nov., Massilia mucilaginosa sp. nov., Massilia frigida sp. nov. isolated from streams, lakes and regoliths.</title>
        <authorList>
            <person name="Holochova P."/>
            <person name="Sedlacek I."/>
            <person name="Kralova S."/>
            <person name="Maslanova I."/>
            <person name="Busse H.-J."/>
            <person name="Stankova E."/>
            <person name="Vrbovska V."/>
            <person name="Kovarovic V."/>
            <person name="Bartak M."/>
            <person name="Svec P."/>
            <person name="Pantucek R."/>
        </authorList>
    </citation>
    <scope>NUCLEOTIDE SEQUENCE [LARGE SCALE GENOMIC DNA]</scope>
    <source>
        <strain evidence="1 2">CCM 8693</strain>
    </source>
</reference>
<dbReference type="Proteomes" id="UP000819052">
    <property type="component" value="Unassembled WGS sequence"/>
</dbReference>
<sequence>MTLPAQLLPWRAWLAGMTPELAAPLGQMLLQLEPLLERMNHPGAGAGSAAAGAGSIARRGPYERLLLSEHAVADAAPDEFLRRAAAGELLFSAPEPDLPQGARVCVALFDSGPEQLGEPRLAQMALYILLARRAELAGAGFRWGVLQDPCALRDGPDGLQAWLAARSLTRAHETHVNEWQVAIGALDERVELWQIGAPGGVALARLDARVSIAPVLSGGVEVTLSGPRRQRTLLLAMPDTPAGARLLRHPFKRAALAHARQRGVDRLSLTRAPQFGLHGDWIAAAMQQQGAALHHAPSEPARSSAGRRLQPRRVHVKPGTIRLGTVLSERTLAWVDYRDGALVFTAFPDQAFGALRTVALPPAAQFLLPDEEDAGLPTFFLSDHAPACAGARVFMLDRAGQLGCWKVTGQDAGASVRFDQLADQVVGAAQLPATLMYARNVGNFTTVHAIDQDDKFPTQVADLPFAARRVLFGAPQDRARRGWVAALEGDAQDWVLASVGAEPQAPFALAVAAGATVVGVARSTPLPDGKPALLVLDAQRRALALHSADGAVAVLQSAVPIAQVVLDTNSERLCWVDDHHELHVRLLHGGPALLHIGADGAGGASDAG</sequence>
<evidence type="ECO:0000313" key="1">
    <source>
        <dbReference type="EMBL" id="NHZ44450.1"/>
    </source>
</evidence>
<accession>A0ABX0MB96</accession>
<comment type="caution">
    <text evidence="1">The sequence shown here is derived from an EMBL/GenBank/DDBJ whole genome shotgun (WGS) entry which is preliminary data.</text>
</comment>